<feature type="compositionally biased region" description="Basic and acidic residues" evidence="1">
    <location>
        <begin position="620"/>
        <end position="690"/>
    </location>
</feature>
<protein>
    <submittedName>
        <fullName evidence="3">Uncharacterized protein</fullName>
    </submittedName>
</protein>
<feature type="compositionally biased region" description="Basic residues" evidence="1">
    <location>
        <begin position="349"/>
        <end position="363"/>
    </location>
</feature>
<accession>A0A1B6IMW1</accession>
<feature type="region of interest" description="Disordered" evidence="1">
    <location>
        <begin position="346"/>
        <end position="380"/>
    </location>
</feature>
<feature type="compositionally biased region" description="Low complexity" evidence="1">
    <location>
        <begin position="276"/>
        <end position="285"/>
    </location>
</feature>
<evidence type="ECO:0000256" key="1">
    <source>
        <dbReference type="SAM" id="MobiDB-lite"/>
    </source>
</evidence>
<evidence type="ECO:0000256" key="2">
    <source>
        <dbReference type="SAM" id="SignalP"/>
    </source>
</evidence>
<proteinExistence type="predicted"/>
<feature type="region of interest" description="Disordered" evidence="1">
    <location>
        <begin position="261"/>
        <end position="285"/>
    </location>
</feature>
<feature type="signal peptide" evidence="2">
    <location>
        <begin position="1"/>
        <end position="24"/>
    </location>
</feature>
<gene>
    <name evidence="3" type="ORF">g.49195</name>
</gene>
<name>A0A1B6IMW1_9HEMI</name>
<reference evidence="3" key="1">
    <citation type="submission" date="2015-11" db="EMBL/GenBank/DDBJ databases">
        <title>De novo transcriptome assembly of four potential Pierce s Disease insect vectors from Arizona vineyards.</title>
        <authorList>
            <person name="Tassone E.E."/>
        </authorList>
    </citation>
    <scope>NUCLEOTIDE SEQUENCE</scope>
</reference>
<organism evidence="3">
    <name type="scientific">Homalodisca liturata</name>
    <dbReference type="NCBI Taxonomy" id="320908"/>
    <lineage>
        <taxon>Eukaryota</taxon>
        <taxon>Metazoa</taxon>
        <taxon>Ecdysozoa</taxon>
        <taxon>Arthropoda</taxon>
        <taxon>Hexapoda</taxon>
        <taxon>Insecta</taxon>
        <taxon>Pterygota</taxon>
        <taxon>Neoptera</taxon>
        <taxon>Paraneoptera</taxon>
        <taxon>Hemiptera</taxon>
        <taxon>Auchenorrhyncha</taxon>
        <taxon>Membracoidea</taxon>
        <taxon>Cicadellidae</taxon>
        <taxon>Cicadellinae</taxon>
        <taxon>Proconiini</taxon>
        <taxon>Homalodisca</taxon>
    </lineage>
</organism>
<feature type="non-terminal residue" evidence="3">
    <location>
        <position position="690"/>
    </location>
</feature>
<feature type="compositionally biased region" description="Basic and acidic residues" evidence="1">
    <location>
        <begin position="522"/>
        <end position="535"/>
    </location>
</feature>
<feature type="compositionally biased region" description="Basic and acidic residues" evidence="1">
    <location>
        <begin position="581"/>
        <end position="611"/>
    </location>
</feature>
<dbReference type="EMBL" id="GECU01019447">
    <property type="protein sequence ID" value="JAS88259.1"/>
    <property type="molecule type" value="Transcribed_RNA"/>
</dbReference>
<feature type="region of interest" description="Disordered" evidence="1">
    <location>
        <begin position="488"/>
        <end position="690"/>
    </location>
</feature>
<dbReference type="AlphaFoldDB" id="A0A1B6IMW1"/>
<feature type="chain" id="PRO_5008585325" evidence="2">
    <location>
        <begin position="25"/>
        <end position="690"/>
    </location>
</feature>
<feature type="compositionally biased region" description="Basic residues" evidence="1">
    <location>
        <begin position="371"/>
        <end position="380"/>
    </location>
</feature>
<feature type="compositionally biased region" description="Acidic residues" evidence="1">
    <location>
        <begin position="497"/>
        <end position="521"/>
    </location>
</feature>
<keyword evidence="2" id="KW-0732">Signal</keyword>
<feature type="compositionally biased region" description="Basic and acidic residues" evidence="1">
    <location>
        <begin position="552"/>
        <end position="570"/>
    </location>
</feature>
<evidence type="ECO:0000313" key="3">
    <source>
        <dbReference type="EMBL" id="JAS88259.1"/>
    </source>
</evidence>
<sequence>MAATVKHTTILVVVQAFVHLHVEAAQLGLNREKAKSARYDKEKFGIHLDTLQGRNQAAETFREVETPLEKQLQYTNFNRKIENSKLWQEFKTRLDTAKLGLQKTDPLVKLDNDRPILNYRVKRKTKLSEKQQEKLRTDQQFRAKREVVIHPQLKPEMVMQPRIEMPMEKEAEEKRQNVPLNFHFYNPSIYYPEVIDSLANKSGSYQEKLSQNREKRQVLYLLDGRGVPLLFRPVRTTPNPFIRQTNIEDYEIVRPNLGEEFRPIAGDDADSDSSDVESSYQLSETSDIEYDSDYSISMSDSEDWENFPLTTPSGPNPGWGLSTLADIYQRPQRPRVVYREPNPAQRTVVRAKRSPKEKKRKIGKYKDKLKERRKRKDVKRKRRIIRNSKEDKAVKEEVKVEKAIESLLKKQVTRKRTTVYQLEDTSKEVLWYNKTHRVLKDPGVTFKWLNKTHYVIYNDNATDKWHAAHHVLVYNEEYVENITRKEDKMRKKIQKETDEDEEYDEDYYDEDFTEEEEEERADIEKRKQEIRDKERKLAKKKTKIAAPIITEPLKEEPRIDTDKRQKTEKKEKKRKKIKTKNIQDSKEEGKQEADDHQIKKKSDIKGKDQIRVKKKVKKIKMTDKVKVKQESGEEGKPSKDKTDDRIKPSDKKGVRKTIQSEEADRKTSSKKRGIDKISKRKKPEYTVERK</sequence>